<feature type="compositionally biased region" description="Polar residues" evidence="1">
    <location>
        <begin position="197"/>
        <end position="211"/>
    </location>
</feature>
<dbReference type="EMBL" id="JACCJC010000074">
    <property type="protein sequence ID" value="KAF6228765.1"/>
    <property type="molecule type" value="Genomic_DNA"/>
</dbReference>
<dbReference type="RefSeq" id="XP_037159580.1">
    <property type="nucleotide sequence ID" value="XM_037313492.1"/>
</dbReference>
<evidence type="ECO:0000313" key="2">
    <source>
        <dbReference type="EMBL" id="KAF6228765.1"/>
    </source>
</evidence>
<feature type="compositionally biased region" description="Basic and acidic residues" evidence="1">
    <location>
        <begin position="413"/>
        <end position="422"/>
    </location>
</feature>
<feature type="compositionally biased region" description="Low complexity" evidence="1">
    <location>
        <begin position="402"/>
        <end position="411"/>
    </location>
</feature>
<feature type="region of interest" description="Disordered" evidence="1">
    <location>
        <begin position="40"/>
        <end position="295"/>
    </location>
</feature>
<gene>
    <name evidence="2" type="ORF">HO173_011612</name>
</gene>
<accession>A0A8H6CRW7</accession>
<dbReference type="OrthoDB" id="5429549at2759"/>
<feature type="region of interest" description="Disordered" evidence="1">
    <location>
        <begin position="402"/>
        <end position="422"/>
    </location>
</feature>
<sequence length="422" mass="45839">MIVKQPRLNVTSGGTCLPPGACASEDTESAVPTEFAVYYPNHVMEEDRKRDDPMDLDKPEDAPPAYTALGSPSGLTDWTEKEDKVKTDHDEAEEEEEEEDEDEEKTKEEKGARRKAKGKAKASPPPPDDNDDDNNNNKDQPPRVARPTPNPSPPTAALNSDTHTDMDTYRALETHKALETAHGRGTHFADADAAMNDTLSSVPLSPNTENTAPGPCNGPTGSFDSAKLRGKLETLRQRQQQQRGDGGRGQGEGWGFAWQETMTREKVEKEGWGGDDDDDAFPSQSAQAEREEAGWEVYDEAAWETAAGRAAKQERRVVALKVPRSSFSVRGESETAGRRGELVRAVRGYEAILSGTFLSYERDDVMRVVHRDGDGKVFTLLPPKAGAVAGRAHTKDFVPACSAAGSGASDEGSWERLEGKGG</sequence>
<feature type="compositionally biased region" description="Basic and acidic residues" evidence="1">
    <location>
        <begin position="43"/>
        <end position="61"/>
    </location>
</feature>
<organism evidence="2 3">
    <name type="scientific">Letharia columbiana</name>
    <dbReference type="NCBI Taxonomy" id="112416"/>
    <lineage>
        <taxon>Eukaryota</taxon>
        <taxon>Fungi</taxon>
        <taxon>Dikarya</taxon>
        <taxon>Ascomycota</taxon>
        <taxon>Pezizomycotina</taxon>
        <taxon>Lecanoromycetes</taxon>
        <taxon>OSLEUM clade</taxon>
        <taxon>Lecanoromycetidae</taxon>
        <taxon>Lecanorales</taxon>
        <taxon>Lecanorineae</taxon>
        <taxon>Parmeliaceae</taxon>
        <taxon>Letharia</taxon>
    </lineage>
</organism>
<dbReference type="AlphaFoldDB" id="A0A8H6CRW7"/>
<protein>
    <submittedName>
        <fullName evidence="2">Uncharacterized protein</fullName>
    </submittedName>
</protein>
<feature type="compositionally biased region" description="Basic and acidic residues" evidence="1">
    <location>
        <begin position="262"/>
        <end position="272"/>
    </location>
</feature>
<feature type="compositionally biased region" description="Basic and acidic residues" evidence="1">
    <location>
        <begin position="162"/>
        <end position="190"/>
    </location>
</feature>
<feature type="compositionally biased region" description="Basic and acidic residues" evidence="1">
    <location>
        <begin position="226"/>
        <end position="236"/>
    </location>
</feature>
<keyword evidence="3" id="KW-1185">Reference proteome</keyword>
<evidence type="ECO:0000313" key="3">
    <source>
        <dbReference type="Proteomes" id="UP000578531"/>
    </source>
</evidence>
<dbReference type="Proteomes" id="UP000578531">
    <property type="component" value="Unassembled WGS sequence"/>
</dbReference>
<evidence type="ECO:0000256" key="1">
    <source>
        <dbReference type="SAM" id="MobiDB-lite"/>
    </source>
</evidence>
<name>A0A8H6CRW7_9LECA</name>
<dbReference type="GeneID" id="59293254"/>
<feature type="compositionally biased region" description="Acidic residues" evidence="1">
    <location>
        <begin position="90"/>
        <end position="103"/>
    </location>
</feature>
<reference evidence="2 3" key="1">
    <citation type="journal article" date="2020" name="Genomics">
        <title>Complete, high-quality genomes from long-read metagenomic sequencing of two wolf lichen thalli reveals enigmatic genome architecture.</title>
        <authorList>
            <person name="McKenzie S.K."/>
            <person name="Walston R.F."/>
            <person name="Allen J.L."/>
        </authorList>
    </citation>
    <scope>NUCLEOTIDE SEQUENCE [LARGE SCALE GENOMIC DNA]</scope>
    <source>
        <strain evidence="2">WasteWater2</strain>
    </source>
</reference>
<comment type="caution">
    <text evidence="2">The sequence shown here is derived from an EMBL/GenBank/DDBJ whole genome shotgun (WGS) entry which is preliminary data.</text>
</comment>
<feature type="compositionally biased region" description="Basic and acidic residues" evidence="1">
    <location>
        <begin position="78"/>
        <end position="89"/>
    </location>
</feature>
<proteinExistence type="predicted"/>